<feature type="region of interest" description="Disordered" evidence="7">
    <location>
        <begin position="438"/>
        <end position="457"/>
    </location>
</feature>
<dbReference type="OrthoDB" id="435275at2759"/>
<organism evidence="9 10">
    <name type="scientific">Adiantum capillus-veneris</name>
    <name type="common">Maidenhair fern</name>
    <dbReference type="NCBI Taxonomy" id="13818"/>
    <lineage>
        <taxon>Eukaryota</taxon>
        <taxon>Viridiplantae</taxon>
        <taxon>Streptophyta</taxon>
        <taxon>Embryophyta</taxon>
        <taxon>Tracheophyta</taxon>
        <taxon>Polypodiopsida</taxon>
        <taxon>Polypodiidae</taxon>
        <taxon>Polypodiales</taxon>
        <taxon>Pteridineae</taxon>
        <taxon>Pteridaceae</taxon>
        <taxon>Vittarioideae</taxon>
        <taxon>Adiantum</taxon>
    </lineage>
</organism>
<evidence type="ECO:0000313" key="9">
    <source>
        <dbReference type="EMBL" id="KAI5064422.1"/>
    </source>
</evidence>
<proteinExistence type="inferred from homology"/>
<dbReference type="Pfam" id="PF10513">
    <property type="entry name" value="EPL1"/>
    <property type="match status" value="1"/>
</dbReference>
<dbReference type="InterPro" id="IPR024943">
    <property type="entry name" value="Enhancer_polycomb"/>
</dbReference>
<dbReference type="EMBL" id="JABFUD020000020">
    <property type="protein sequence ID" value="KAI5064422.1"/>
    <property type="molecule type" value="Genomic_DNA"/>
</dbReference>
<name>A0A9D4UB82_ADICA</name>
<evidence type="ECO:0000256" key="4">
    <source>
        <dbReference type="ARBA" id="ARBA00023163"/>
    </source>
</evidence>
<evidence type="ECO:0000256" key="2">
    <source>
        <dbReference type="ARBA" id="ARBA00008035"/>
    </source>
</evidence>
<comment type="similarity">
    <text evidence="2 6">Belongs to the enhancer of polycomb family.</text>
</comment>
<evidence type="ECO:0000256" key="1">
    <source>
        <dbReference type="ARBA" id="ARBA00004123"/>
    </source>
</evidence>
<keyword evidence="3 6" id="KW-0805">Transcription regulation</keyword>
<evidence type="ECO:0000313" key="10">
    <source>
        <dbReference type="Proteomes" id="UP000886520"/>
    </source>
</evidence>
<keyword evidence="5 6" id="KW-0539">Nucleus</keyword>
<gene>
    <name evidence="9" type="ORF">GOP47_0021092</name>
</gene>
<evidence type="ECO:0000256" key="5">
    <source>
        <dbReference type="ARBA" id="ARBA00023242"/>
    </source>
</evidence>
<evidence type="ECO:0000259" key="8">
    <source>
        <dbReference type="Pfam" id="PF10513"/>
    </source>
</evidence>
<keyword evidence="10" id="KW-1185">Reference proteome</keyword>
<evidence type="ECO:0000256" key="3">
    <source>
        <dbReference type="ARBA" id="ARBA00023015"/>
    </source>
</evidence>
<reference evidence="9" key="1">
    <citation type="submission" date="2021-01" db="EMBL/GenBank/DDBJ databases">
        <title>Adiantum capillus-veneris genome.</title>
        <authorList>
            <person name="Fang Y."/>
            <person name="Liao Q."/>
        </authorList>
    </citation>
    <scope>NUCLEOTIDE SEQUENCE</scope>
    <source>
        <strain evidence="9">H3</strain>
        <tissue evidence="9">Leaf</tissue>
    </source>
</reference>
<comment type="subcellular location">
    <subcellularLocation>
        <location evidence="1 6">Nucleus</location>
    </subcellularLocation>
</comment>
<dbReference type="GO" id="GO:0005634">
    <property type="term" value="C:nucleus"/>
    <property type="evidence" value="ECO:0007669"/>
    <property type="project" value="UniProtKB-SubCell"/>
</dbReference>
<dbReference type="GO" id="GO:0035267">
    <property type="term" value="C:NuA4 histone acetyltransferase complex"/>
    <property type="evidence" value="ECO:0007669"/>
    <property type="project" value="InterPro"/>
</dbReference>
<dbReference type="AlphaFoldDB" id="A0A9D4UB82"/>
<feature type="domain" description="Enhancer of polycomb-like N-terminal" evidence="8">
    <location>
        <begin position="52"/>
        <end position="137"/>
    </location>
</feature>
<keyword evidence="4 6" id="KW-0804">Transcription</keyword>
<accession>A0A9D4UB82</accession>
<dbReference type="Proteomes" id="UP000886520">
    <property type="component" value="Chromosome 20"/>
</dbReference>
<dbReference type="InterPro" id="IPR019542">
    <property type="entry name" value="Enhancer_polycomb-like_N"/>
</dbReference>
<protein>
    <recommendedName>
        <fullName evidence="6">Enhancer of polycomb-like protein</fullName>
    </recommendedName>
</protein>
<dbReference type="GO" id="GO:0006357">
    <property type="term" value="P:regulation of transcription by RNA polymerase II"/>
    <property type="evidence" value="ECO:0007669"/>
    <property type="project" value="InterPro"/>
</dbReference>
<evidence type="ECO:0000256" key="7">
    <source>
        <dbReference type="SAM" id="MobiDB-lite"/>
    </source>
</evidence>
<sequence length="483" mass="55536">MSRPFRPRPLDIHKKLPIVKSVKDLDIDEAAAVSRASLHCNAIAYSEIEPVAPPTTKRKAGEIPTPQFLIVDSYERDYLRTFVQPSSYVRGRGARSETSEFVEYDLDNEDDDWLQQFNREKTILPHESFEWLVYKLELLDYKARERVGAIPLFGMPVHVLLQQEAAFEVLRSQVSRPAVFSAVFDYWKAKRAKWQKPVLRRLQPPPPVNDTNPFNVFRPREKVHRPHTRRMQRRENDVLSFEKLRQVRCNLEQSRTLLGMLQKREEKKRELLDIEANLQRTRIMLKHDTELDDELVMEENMIASTPLPRKSSGFLNGHLPMHPPGEVTPPCNDLDQGEYAKCTWRRRRAPFQARSRPLKRVTNVDSMEPGFLFVKPLDPEKLASAGIVPPLDPPCSNGTDDAPVPSYRLHGRIGRGGRIIFDRWNPLTRTPIDCSSNLSDLPRKAITSTRSHPPPPRLCVEKKTSDAQIATGNDDSLNNLRIS</sequence>
<comment type="caution">
    <text evidence="9">The sequence shown here is derived from an EMBL/GenBank/DDBJ whole genome shotgun (WGS) entry which is preliminary data.</text>
</comment>
<evidence type="ECO:0000256" key="6">
    <source>
        <dbReference type="RuleBase" id="RU361124"/>
    </source>
</evidence>
<dbReference type="PANTHER" id="PTHR14898">
    <property type="entry name" value="ENHANCER OF POLYCOMB"/>
    <property type="match status" value="1"/>
</dbReference>